<feature type="transmembrane region" description="Helical" evidence="7">
    <location>
        <begin position="59"/>
        <end position="79"/>
    </location>
</feature>
<dbReference type="GO" id="GO:0005886">
    <property type="term" value="C:plasma membrane"/>
    <property type="evidence" value="ECO:0007669"/>
    <property type="project" value="UniProtKB-SubCell"/>
</dbReference>
<feature type="domain" description="YetF C-terminal" evidence="8">
    <location>
        <begin position="82"/>
        <end position="214"/>
    </location>
</feature>
<comment type="similarity">
    <text evidence="2">Belongs to the UPF0702 family.</text>
</comment>
<evidence type="ECO:0000256" key="7">
    <source>
        <dbReference type="SAM" id="Phobius"/>
    </source>
</evidence>
<protein>
    <submittedName>
        <fullName evidence="9">DUF421 domain-containing protein</fullName>
    </submittedName>
</protein>
<keyword evidence="4 7" id="KW-0812">Transmembrane</keyword>
<feature type="transmembrane region" description="Helical" evidence="7">
    <location>
        <begin position="7"/>
        <end position="26"/>
    </location>
</feature>
<name>A0A7D3XZV7_9BACL</name>
<dbReference type="Pfam" id="PF07870">
    <property type="entry name" value="DUF1657"/>
    <property type="match status" value="1"/>
</dbReference>
<accession>A0A7D3XZV7</accession>
<evidence type="ECO:0000313" key="10">
    <source>
        <dbReference type="Proteomes" id="UP000503088"/>
    </source>
</evidence>
<dbReference type="PANTHER" id="PTHR34582:SF7">
    <property type="entry name" value="UPF0702 TRANSMEMBRANE PROTEIN YDFS"/>
    <property type="match status" value="1"/>
</dbReference>
<dbReference type="InterPro" id="IPR007353">
    <property type="entry name" value="DUF421"/>
</dbReference>
<keyword evidence="6 7" id="KW-0472">Membrane</keyword>
<organism evidence="9 10">
    <name type="scientific">Kroppenstedtia pulmonis</name>
    <dbReference type="NCBI Taxonomy" id="1380685"/>
    <lineage>
        <taxon>Bacteria</taxon>
        <taxon>Bacillati</taxon>
        <taxon>Bacillota</taxon>
        <taxon>Bacilli</taxon>
        <taxon>Bacillales</taxon>
        <taxon>Thermoactinomycetaceae</taxon>
        <taxon>Kroppenstedtia</taxon>
    </lineage>
</organism>
<evidence type="ECO:0000256" key="6">
    <source>
        <dbReference type="ARBA" id="ARBA00023136"/>
    </source>
</evidence>
<comment type="subcellular location">
    <subcellularLocation>
        <location evidence="1">Cell membrane</location>
        <topology evidence="1">Multi-pass membrane protein</topology>
    </subcellularLocation>
</comment>
<dbReference type="AlphaFoldDB" id="A0A7D3XZV7"/>
<evidence type="ECO:0000256" key="1">
    <source>
        <dbReference type="ARBA" id="ARBA00004651"/>
    </source>
</evidence>
<dbReference type="InterPro" id="IPR023090">
    <property type="entry name" value="UPF0702_alpha/beta_dom_sf"/>
</dbReference>
<evidence type="ECO:0000256" key="5">
    <source>
        <dbReference type="ARBA" id="ARBA00022989"/>
    </source>
</evidence>
<dbReference type="Gene3D" id="3.30.240.20">
    <property type="entry name" value="bsu07140 like domains"/>
    <property type="match status" value="2"/>
</dbReference>
<evidence type="ECO:0000256" key="3">
    <source>
        <dbReference type="ARBA" id="ARBA00022475"/>
    </source>
</evidence>
<dbReference type="RefSeq" id="WP_173219854.1">
    <property type="nucleotide sequence ID" value="NZ_CP048104.1"/>
</dbReference>
<dbReference type="Proteomes" id="UP000503088">
    <property type="component" value="Chromosome"/>
</dbReference>
<evidence type="ECO:0000313" key="9">
    <source>
        <dbReference type="EMBL" id="QKG83323.1"/>
    </source>
</evidence>
<keyword evidence="5 7" id="KW-1133">Transmembrane helix</keyword>
<evidence type="ECO:0000256" key="2">
    <source>
        <dbReference type="ARBA" id="ARBA00006448"/>
    </source>
</evidence>
<dbReference type="PANTHER" id="PTHR34582">
    <property type="entry name" value="UPF0702 TRANSMEMBRANE PROTEIN YCAP"/>
    <property type="match status" value="1"/>
</dbReference>
<dbReference type="Pfam" id="PF04239">
    <property type="entry name" value="DUF421"/>
    <property type="match status" value="1"/>
</dbReference>
<keyword evidence="3" id="KW-1003">Cell membrane</keyword>
<feature type="transmembrane region" description="Helical" evidence="7">
    <location>
        <begin position="33"/>
        <end position="53"/>
    </location>
</feature>
<dbReference type="InterPro" id="IPR012452">
    <property type="entry name" value="DUF1657"/>
</dbReference>
<gene>
    <name evidence="9" type="ORF">GXN76_01790</name>
</gene>
<keyword evidence="10" id="KW-1185">Reference proteome</keyword>
<evidence type="ECO:0000259" key="8">
    <source>
        <dbReference type="Pfam" id="PF04239"/>
    </source>
</evidence>
<dbReference type="KEGG" id="kpul:GXN76_01790"/>
<dbReference type="EMBL" id="CP048104">
    <property type="protein sequence ID" value="QKG83323.1"/>
    <property type="molecule type" value="Genomic_DNA"/>
</dbReference>
<sequence>MPIWLDLIIRSVSFLVLLIVISRLLGRKIAAQMTYFDIIFAMGIGVIAAAVSLRIVENVWYGFTVLLTWGLAGTGLSFISLKSKWIRDMVHGREAVVIKHGKIMEDQLKKMRFTPEDLLQQLRRKQIFRVADVEFALMESNGEINALLKTNRQPISPQHLGVEAAPETGTQTVILDGNIMDESLGAMGLNRGWLQTELDKVGISHENVFLAQVDSMGDLYLDLFDDAIQTPQPTTRQLLQSSLEKAKADLDTFSLDTEDVQAKKMYQHCSKELASILYDLRPLLK</sequence>
<evidence type="ECO:0000256" key="4">
    <source>
        <dbReference type="ARBA" id="ARBA00022692"/>
    </source>
</evidence>
<reference evidence="9 10" key="1">
    <citation type="submission" date="2020-01" db="EMBL/GenBank/DDBJ databases">
        <authorList>
            <person name="Gulvik C.A."/>
            <person name="Batra D.G."/>
        </authorList>
    </citation>
    <scope>NUCLEOTIDE SEQUENCE [LARGE SCALE GENOMIC DNA]</scope>
    <source>
        <strain evidence="9 10">W9323</strain>
    </source>
</reference>
<proteinExistence type="inferred from homology"/>